<name>A0A2S7MXF5_9BACI</name>
<evidence type="ECO:0008006" key="3">
    <source>
        <dbReference type="Google" id="ProtNLM"/>
    </source>
</evidence>
<sequence length="63" mass="7338">MDGFPEGEIRLLEDKWEELIMKQAQISKKNDLIFAKESSHFIYIDRPDIIITAIDSLNQNTSK</sequence>
<keyword evidence="2" id="KW-1185">Reference proteome</keyword>
<organism evidence="1 2">
    <name type="scientific">Pradoshia eiseniae</name>
    <dbReference type="NCBI Taxonomy" id="2064768"/>
    <lineage>
        <taxon>Bacteria</taxon>
        <taxon>Bacillati</taxon>
        <taxon>Bacillota</taxon>
        <taxon>Bacilli</taxon>
        <taxon>Bacillales</taxon>
        <taxon>Bacillaceae</taxon>
        <taxon>Pradoshia</taxon>
    </lineage>
</organism>
<evidence type="ECO:0000313" key="1">
    <source>
        <dbReference type="EMBL" id="PQD94450.1"/>
    </source>
</evidence>
<dbReference type="Proteomes" id="UP000239663">
    <property type="component" value="Unassembled WGS sequence"/>
</dbReference>
<proteinExistence type="predicted"/>
<dbReference type="EMBL" id="PKOZ01000010">
    <property type="protein sequence ID" value="PQD94450.1"/>
    <property type="molecule type" value="Genomic_DNA"/>
</dbReference>
<accession>A0A2S7MXF5</accession>
<gene>
    <name evidence="1" type="ORF">CYL18_14665</name>
</gene>
<dbReference type="AlphaFoldDB" id="A0A2S7MXF5"/>
<reference evidence="1 2" key="1">
    <citation type="submission" date="2017-12" db="EMBL/GenBank/DDBJ databases">
        <title>Taxonomic description and draft genome of Pradoshia cofamensis Gen. nov., sp. nov., a thermotolerant bacillale isolated from anterior gut of earthworm Eisenia fetida.</title>
        <authorList>
            <person name="Saha T."/>
            <person name="Chakraborty R."/>
        </authorList>
    </citation>
    <scope>NUCLEOTIDE SEQUENCE [LARGE SCALE GENOMIC DNA]</scope>
    <source>
        <strain evidence="1 2">EAG3</strain>
    </source>
</reference>
<comment type="caution">
    <text evidence="1">The sequence shown here is derived from an EMBL/GenBank/DDBJ whole genome shotgun (WGS) entry which is preliminary data.</text>
</comment>
<evidence type="ECO:0000313" key="2">
    <source>
        <dbReference type="Proteomes" id="UP000239663"/>
    </source>
</evidence>
<protein>
    <recommendedName>
        <fullName evidence="3">Alpha/beta hydrolase</fullName>
    </recommendedName>
</protein>